<proteinExistence type="inferred from homology"/>
<evidence type="ECO:0000256" key="7">
    <source>
        <dbReference type="SAM" id="MobiDB-lite"/>
    </source>
</evidence>
<dbReference type="OrthoDB" id="9779595at2"/>
<dbReference type="SMART" id="SM00244">
    <property type="entry name" value="PHB"/>
    <property type="match status" value="1"/>
</dbReference>
<dbReference type="Pfam" id="PF01145">
    <property type="entry name" value="Band_7"/>
    <property type="match status" value="1"/>
</dbReference>
<dbReference type="InterPro" id="IPR020980">
    <property type="entry name" value="Membrane_HflK_N"/>
</dbReference>
<evidence type="ECO:0000256" key="1">
    <source>
        <dbReference type="ARBA" id="ARBA00004167"/>
    </source>
</evidence>
<protein>
    <recommendedName>
        <fullName evidence="6">Protein HflK</fullName>
    </recommendedName>
</protein>
<keyword evidence="5 6" id="KW-0472">Membrane</keyword>
<evidence type="ECO:0000256" key="2">
    <source>
        <dbReference type="ARBA" id="ARBA00006971"/>
    </source>
</evidence>
<feature type="domain" description="Band 7" evidence="8">
    <location>
        <begin position="78"/>
        <end position="238"/>
    </location>
</feature>
<evidence type="ECO:0000313" key="10">
    <source>
        <dbReference type="Proteomes" id="UP000265509"/>
    </source>
</evidence>
<dbReference type="InterPro" id="IPR050710">
    <property type="entry name" value="Band7/mec-2_domain"/>
</dbReference>
<dbReference type="PANTHER" id="PTHR43327">
    <property type="entry name" value="STOMATIN-LIKE PROTEIN 2, MITOCHONDRIAL"/>
    <property type="match status" value="1"/>
</dbReference>
<comment type="function">
    <text evidence="6">HflC and HflK could encode or regulate a protease.</text>
</comment>
<dbReference type="Gene3D" id="3.30.479.30">
    <property type="entry name" value="Band 7 domain"/>
    <property type="match status" value="1"/>
</dbReference>
<dbReference type="InterPro" id="IPR001972">
    <property type="entry name" value="Stomatin_HflK_fam"/>
</dbReference>
<reference evidence="9 10" key="1">
    <citation type="submission" date="2018-07" db="EMBL/GenBank/DDBJ databases">
        <title>Halioglobus sp. genome submission.</title>
        <authorList>
            <person name="Ye M.-Q."/>
            <person name="Du Z.-J."/>
        </authorList>
    </citation>
    <scope>NUCLEOTIDE SEQUENCE [LARGE SCALE GENOMIC DNA]</scope>
    <source>
        <strain evidence="9 10">U0301</strain>
    </source>
</reference>
<dbReference type="GO" id="GO:0016020">
    <property type="term" value="C:membrane"/>
    <property type="evidence" value="ECO:0007669"/>
    <property type="project" value="UniProtKB-SubCell"/>
</dbReference>
<comment type="subunit">
    <text evidence="6">HflC and HflK may interact to form a multimeric complex.</text>
</comment>
<dbReference type="EMBL" id="QRAN01000007">
    <property type="protein sequence ID" value="RLQ22299.1"/>
    <property type="molecule type" value="Genomic_DNA"/>
</dbReference>
<dbReference type="InterPro" id="IPR036013">
    <property type="entry name" value="Band_7/SPFH_dom_sf"/>
</dbReference>
<dbReference type="PANTHER" id="PTHR43327:SF2">
    <property type="entry name" value="MODULATOR OF FTSH PROTEASE HFLK"/>
    <property type="match status" value="1"/>
</dbReference>
<dbReference type="CDD" id="cd03404">
    <property type="entry name" value="SPFH_HflK"/>
    <property type="match status" value="1"/>
</dbReference>
<keyword evidence="9" id="KW-0645">Protease</keyword>
<accession>A0A3L7E055</accession>
<evidence type="ECO:0000256" key="5">
    <source>
        <dbReference type="ARBA" id="ARBA00023136"/>
    </source>
</evidence>
<feature type="region of interest" description="Disordered" evidence="7">
    <location>
        <begin position="1"/>
        <end position="29"/>
    </location>
</feature>
<keyword evidence="9" id="KW-0378">Hydrolase</keyword>
<dbReference type="PRINTS" id="PR00721">
    <property type="entry name" value="STOMATIN"/>
</dbReference>
<sequence length="388" mass="42427">MAWNEPGGGNNKGPNDPWGGGDQGPPDLDEALKKLQEKLGGIFGGKSGSGGGGSGGPAFSAPLLGVLALVALVVWGLMGFYQIDEQERAVVLRFGKYHETVRPGLQWNPPLIDEVIKVNTTKVRAVSFREIMLTQDENIVEVNMSVQYVIDDPDKFVLKVRDPEVSLQHAAQSALRHVVGDTGMDLVLTEGRAKIAADVQSRLQDYLNLYETGIRVSKVNVDDSKPPAQVQAAFDDVIKAREDEERVKNEAQAYANGIVPEARGAAQRQIEEANAYKEQVIANAQGEADRFSKLLAEYRKAPEVTRERLYLDAIQGVYGNTSKVMVDVEGGNNMMYLPLDKLAEQSQSRAMRSPTLDSNTLREITNMVTEQLRRDAASSGSTTRRGGR</sequence>
<dbReference type="Proteomes" id="UP000265509">
    <property type="component" value="Unassembled WGS sequence"/>
</dbReference>
<evidence type="ECO:0000256" key="3">
    <source>
        <dbReference type="ARBA" id="ARBA00022692"/>
    </source>
</evidence>
<gene>
    <name evidence="9" type="primary">hflK</name>
    <name evidence="9" type="ORF">DWB85_08425</name>
</gene>
<dbReference type="InterPro" id="IPR010201">
    <property type="entry name" value="HflK"/>
</dbReference>
<evidence type="ECO:0000256" key="6">
    <source>
        <dbReference type="RuleBase" id="RU364113"/>
    </source>
</evidence>
<dbReference type="AlphaFoldDB" id="A0A3L7E055"/>
<dbReference type="SUPFAM" id="SSF117892">
    <property type="entry name" value="Band 7/SPFH domain"/>
    <property type="match status" value="1"/>
</dbReference>
<comment type="similarity">
    <text evidence="2 6">Belongs to the band 7/mec-2 family. HflK subfamily.</text>
</comment>
<evidence type="ECO:0000259" key="8">
    <source>
        <dbReference type="SMART" id="SM00244"/>
    </source>
</evidence>
<evidence type="ECO:0000256" key="4">
    <source>
        <dbReference type="ARBA" id="ARBA00022989"/>
    </source>
</evidence>
<feature type="transmembrane region" description="Helical" evidence="6">
    <location>
        <begin position="63"/>
        <end position="83"/>
    </location>
</feature>
<dbReference type="NCBIfam" id="TIGR01933">
    <property type="entry name" value="hflK"/>
    <property type="match status" value="1"/>
</dbReference>
<keyword evidence="10" id="KW-1185">Reference proteome</keyword>
<dbReference type="RefSeq" id="WP_117953773.1">
    <property type="nucleotide sequence ID" value="NZ_QRAN01000007.1"/>
</dbReference>
<dbReference type="InterPro" id="IPR001107">
    <property type="entry name" value="Band_7"/>
</dbReference>
<organism evidence="9 10">
    <name type="scientific">Seongchinamella sediminis</name>
    <dbReference type="NCBI Taxonomy" id="2283635"/>
    <lineage>
        <taxon>Bacteria</taxon>
        <taxon>Pseudomonadati</taxon>
        <taxon>Pseudomonadota</taxon>
        <taxon>Gammaproteobacteria</taxon>
        <taxon>Cellvibrionales</taxon>
        <taxon>Halieaceae</taxon>
        <taxon>Seongchinamella</taxon>
    </lineage>
</organism>
<keyword evidence="4 6" id="KW-1133">Transmembrane helix</keyword>
<feature type="compositionally biased region" description="Gly residues" evidence="7">
    <location>
        <begin position="1"/>
        <end position="11"/>
    </location>
</feature>
<evidence type="ECO:0000313" key="9">
    <source>
        <dbReference type="EMBL" id="RLQ22299.1"/>
    </source>
</evidence>
<comment type="subcellular location">
    <subcellularLocation>
        <location evidence="1">Membrane</location>
        <topology evidence="1">Single-pass membrane protein</topology>
    </subcellularLocation>
</comment>
<dbReference type="Pfam" id="PF12221">
    <property type="entry name" value="HflK_N"/>
    <property type="match status" value="1"/>
</dbReference>
<comment type="caution">
    <text evidence="9">The sequence shown here is derived from an EMBL/GenBank/DDBJ whole genome shotgun (WGS) entry which is preliminary data.</text>
</comment>
<dbReference type="GO" id="GO:0008233">
    <property type="term" value="F:peptidase activity"/>
    <property type="evidence" value="ECO:0007669"/>
    <property type="project" value="UniProtKB-KW"/>
</dbReference>
<dbReference type="GO" id="GO:0006508">
    <property type="term" value="P:proteolysis"/>
    <property type="evidence" value="ECO:0007669"/>
    <property type="project" value="UniProtKB-KW"/>
</dbReference>
<keyword evidence="3 6" id="KW-0812">Transmembrane</keyword>
<name>A0A3L7E055_9GAMM</name>